<evidence type="ECO:0000313" key="9">
    <source>
        <dbReference type="EMBL" id="MFH4976812.1"/>
    </source>
</evidence>
<comment type="similarity">
    <text evidence="2 8">Belongs to the MICOS complex subunit Mic13 family.</text>
</comment>
<dbReference type="InterPro" id="IPR026769">
    <property type="entry name" value="Mic13"/>
</dbReference>
<accession>A0ABD6EC25</accession>
<keyword evidence="4 8" id="KW-0999">Mitochondrion inner membrane</keyword>
<evidence type="ECO:0000256" key="7">
    <source>
        <dbReference type="ARBA" id="ARBA00023136"/>
    </source>
</evidence>
<dbReference type="GO" id="GO:0061617">
    <property type="term" value="C:MICOS complex"/>
    <property type="evidence" value="ECO:0007669"/>
    <property type="project" value="UniProtKB-UniRule"/>
</dbReference>
<dbReference type="PANTHER" id="PTHR31816:SF3">
    <property type="entry name" value="MICOS COMPLEX SUBUNIT MIC13"/>
    <property type="match status" value="1"/>
</dbReference>
<keyword evidence="7" id="KW-0472">Membrane</keyword>
<comment type="function">
    <text evidence="8">Component of the MICOS complex, a large protein complex of the mitochondrial inner membrane that plays crucial roles in the maintenance of crista junctions, inner membrane architecture, and formation of contact sites to the outer membrane.</text>
</comment>
<dbReference type="PANTHER" id="PTHR31816">
    <property type="entry name" value="MICOS COMPLEX SUBUNIT MIC13"/>
    <property type="match status" value="1"/>
</dbReference>
<comment type="caution">
    <text evidence="9">The sequence shown here is derived from an EMBL/GenBank/DDBJ whole genome shotgun (WGS) entry which is preliminary data.</text>
</comment>
<reference evidence="9 10" key="1">
    <citation type="submission" date="2024-08" db="EMBL/GenBank/DDBJ databases">
        <title>Gnathostoma spinigerum genome.</title>
        <authorList>
            <person name="Gonzalez-Bertolin B."/>
            <person name="Monzon S."/>
            <person name="Zaballos A."/>
            <person name="Jimenez P."/>
            <person name="Dekumyoy P."/>
            <person name="Varona S."/>
            <person name="Cuesta I."/>
            <person name="Sumanam S."/>
            <person name="Adisakwattana P."/>
            <person name="Gasser R.B."/>
            <person name="Hernandez-Gonzalez A."/>
            <person name="Young N.D."/>
            <person name="Perteguer M.J."/>
        </authorList>
    </citation>
    <scope>NUCLEOTIDE SEQUENCE [LARGE SCALE GENOMIC DNA]</scope>
    <source>
        <strain evidence="9">AL3</strain>
        <tissue evidence="9">Liver</tissue>
    </source>
</reference>
<sequence>MKLIWPLARTTVKLGIMGGALKLTVDYDIWSLQPEKGAALYREVKQYIFPGTIFYPKQLPSCEEVRDKVGRRWNRAVDRFFSAVSKAPSSLRHACIDS</sequence>
<evidence type="ECO:0000256" key="3">
    <source>
        <dbReference type="ARBA" id="ARBA00022692"/>
    </source>
</evidence>
<proteinExistence type="inferred from homology"/>
<evidence type="ECO:0000256" key="8">
    <source>
        <dbReference type="RuleBase" id="RU363009"/>
    </source>
</evidence>
<dbReference type="EMBL" id="JBGFUD010001833">
    <property type="protein sequence ID" value="MFH4976812.1"/>
    <property type="molecule type" value="Genomic_DNA"/>
</dbReference>
<keyword evidence="5" id="KW-1133">Transmembrane helix</keyword>
<dbReference type="Proteomes" id="UP001608902">
    <property type="component" value="Unassembled WGS sequence"/>
</dbReference>
<evidence type="ECO:0000256" key="6">
    <source>
        <dbReference type="ARBA" id="ARBA00023128"/>
    </source>
</evidence>
<evidence type="ECO:0000256" key="4">
    <source>
        <dbReference type="ARBA" id="ARBA00022792"/>
    </source>
</evidence>
<keyword evidence="10" id="KW-1185">Reference proteome</keyword>
<evidence type="ECO:0000256" key="1">
    <source>
        <dbReference type="ARBA" id="ARBA00004434"/>
    </source>
</evidence>
<organism evidence="9 10">
    <name type="scientific">Gnathostoma spinigerum</name>
    <dbReference type="NCBI Taxonomy" id="75299"/>
    <lineage>
        <taxon>Eukaryota</taxon>
        <taxon>Metazoa</taxon>
        <taxon>Ecdysozoa</taxon>
        <taxon>Nematoda</taxon>
        <taxon>Chromadorea</taxon>
        <taxon>Rhabditida</taxon>
        <taxon>Spirurina</taxon>
        <taxon>Gnathostomatomorpha</taxon>
        <taxon>Gnathostomatoidea</taxon>
        <taxon>Gnathostomatidae</taxon>
        <taxon>Gnathostoma</taxon>
    </lineage>
</organism>
<comment type="subunit">
    <text evidence="8">Component of the mitochondrial contact site and cristae organizing system (MICOS) complex.</text>
</comment>
<evidence type="ECO:0000313" key="10">
    <source>
        <dbReference type="Proteomes" id="UP001608902"/>
    </source>
</evidence>
<keyword evidence="6 8" id="KW-0496">Mitochondrion</keyword>
<name>A0ABD6EC25_9BILA</name>
<dbReference type="AlphaFoldDB" id="A0ABD6EC25"/>
<keyword evidence="3" id="KW-0812">Transmembrane</keyword>
<dbReference type="Pfam" id="PF15884">
    <property type="entry name" value="QIL1"/>
    <property type="match status" value="1"/>
</dbReference>
<protein>
    <recommendedName>
        <fullName evidence="8">MICOS complex subunit MIC13</fullName>
    </recommendedName>
</protein>
<evidence type="ECO:0000256" key="5">
    <source>
        <dbReference type="ARBA" id="ARBA00022989"/>
    </source>
</evidence>
<comment type="subcellular location">
    <subcellularLocation>
        <location evidence="1 8">Mitochondrion inner membrane</location>
        <topology evidence="1 8">Single-pass membrane protein</topology>
    </subcellularLocation>
</comment>
<gene>
    <name evidence="9" type="ORF">AB6A40_003521</name>
</gene>
<evidence type="ECO:0000256" key="2">
    <source>
        <dbReference type="ARBA" id="ARBA00006771"/>
    </source>
</evidence>